<accession>L8WPM3</accession>
<dbReference type="AlphaFoldDB" id="L8WPM3"/>
<keyword evidence="2" id="KW-1185">Reference proteome</keyword>
<sequence length="222" mass="24756">MFLVQCLGSEVLRVQHLTTYCDFKLRDAHEVQHSDPKDTEKQHSHKINISFPSLHIGPLFYNTLMIESDGMHMSIHHFLANNFSQKVLEPFCPGGFGGMGVFMWLSANLFIMLNAHNLALWKAVLVCFSSEGLVLPHGPTLNNGGACSNCSSKCRIYNLGGWMHCGFCLPNLSKACSKSSQSDDLILHAEFLNQIDSIKARNSSSSQLTERRLVLGAWPIFN</sequence>
<protein>
    <submittedName>
        <fullName evidence="1">Uncharacterized protein</fullName>
    </submittedName>
</protein>
<reference evidence="1 2" key="1">
    <citation type="journal article" date="2013" name="Nat. Commun.">
        <title>The evolution and pathogenic mechanisms of the rice sheath blight pathogen.</title>
        <authorList>
            <person name="Zheng A."/>
            <person name="Lin R."/>
            <person name="Xu L."/>
            <person name="Qin P."/>
            <person name="Tang C."/>
            <person name="Ai P."/>
            <person name="Zhang D."/>
            <person name="Liu Y."/>
            <person name="Sun Z."/>
            <person name="Feng H."/>
            <person name="Wang Y."/>
            <person name="Chen Y."/>
            <person name="Liang X."/>
            <person name="Fu R."/>
            <person name="Li Q."/>
            <person name="Zhang J."/>
            <person name="Yu X."/>
            <person name="Xie Z."/>
            <person name="Ding L."/>
            <person name="Guan P."/>
            <person name="Tang J."/>
            <person name="Liang Y."/>
            <person name="Wang S."/>
            <person name="Deng Q."/>
            <person name="Li S."/>
            <person name="Zhu J."/>
            <person name="Wang L."/>
            <person name="Liu H."/>
            <person name="Li P."/>
        </authorList>
    </citation>
    <scope>NUCLEOTIDE SEQUENCE [LARGE SCALE GENOMIC DNA]</scope>
    <source>
        <strain evidence="2">AG-1 IA</strain>
    </source>
</reference>
<evidence type="ECO:0000313" key="1">
    <source>
        <dbReference type="EMBL" id="ELU38718.1"/>
    </source>
</evidence>
<dbReference type="Proteomes" id="UP000011668">
    <property type="component" value="Unassembled WGS sequence"/>
</dbReference>
<dbReference type="HOGENOM" id="CLU_1246098_0_0_1"/>
<gene>
    <name evidence="1" type="ORF">AG1IA_07263</name>
</gene>
<proteinExistence type="predicted"/>
<evidence type="ECO:0000313" key="2">
    <source>
        <dbReference type="Proteomes" id="UP000011668"/>
    </source>
</evidence>
<organism evidence="1 2">
    <name type="scientific">Thanatephorus cucumeris (strain AG1-IA)</name>
    <name type="common">Rice sheath blight fungus</name>
    <name type="synonym">Rhizoctonia solani</name>
    <dbReference type="NCBI Taxonomy" id="983506"/>
    <lineage>
        <taxon>Eukaryota</taxon>
        <taxon>Fungi</taxon>
        <taxon>Dikarya</taxon>
        <taxon>Basidiomycota</taxon>
        <taxon>Agaricomycotina</taxon>
        <taxon>Agaricomycetes</taxon>
        <taxon>Cantharellales</taxon>
        <taxon>Ceratobasidiaceae</taxon>
        <taxon>Rhizoctonia</taxon>
        <taxon>Rhizoctonia solani AG-1</taxon>
    </lineage>
</organism>
<comment type="caution">
    <text evidence="1">The sequence shown here is derived from an EMBL/GenBank/DDBJ whole genome shotgun (WGS) entry which is preliminary data.</text>
</comment>
<dbReference type="EMBL" id="AFRT01002072">
    <property type="protein sequence ID" value="ELU38718.1"/>
    <property type="molecule type" value="Genomic_DNA"/>
</dbReference>
<name>L8WPM3_THACA</name>